<proteinExistence type="predicted"/>
<dbReference type="Gramene" id="MELO3C034698.2.1">
    <property type="protein sequence ID" value="MELO3C034698.2.1"/>
    <property type="gene ID" value="MELO3C034698.2"/>
</dbReference>
<sequence>MDVTASTSLLSIEISGDNLPPFVEAATVTLVLRQASVHR</sequence>
<dbReference type="Gramene" id="MELO3C019515.2.1">
    <property type="protein sequence ID" value="MELO3C019515.2.1"/>
    <property type="gene ID" value="MELO3C019515.2"/>
</dbReference>
<dbReference type="EnsemblPlants" id="MELO3C019515.2.1">
    <property type="protein sequence ID" value="MELO3C019515.2.1"/>
    <property type="gene ID" value="MELO3C019515.2"/>
</dbReference>
<reference evidence="1" key="1">
    <citation type="submission" date="2023-03" db="UniProtKB">
        <authorList>
            <consortium name="EnsemblPlants"/>
        </authorList>
    </citation>
    <scope>IDENTIFICATION</scope>
</reference>
<evidence type="ECO:0000313" key="1">
    <source>
        <dbReference type="EnsemblPlants" id="MELO3C031278.2.1"/>
    </source>
</evidence>
<dbReference type="Gramene" id="MELO3C031278.2.1">
    <property type="protein sequence ID" value="MELO3C031278.2.1"/>
    <property type="gene ID" value="MELO3C031278.2"/>
</dbReference>
<name>A0A9I9EAZ2_CUCME</name>
<accession>A0A9I9EAZ2</accession>
<dbReference type="EnsemblPlants" id="MELO3C031278.2.1">
    <property type="protein sequence ID" value="MELO3C031278.2.1"/>
    <property type="gene ID" value="MELO3C031278.2"/>
</dbReference>
<dbReference type="AlphaFoldDB" id="A0A9I9EAZ2"/>
<protein>
    <submittedName>
        <fullName evidence="1">Uncharacterized protein</fullName>
    </submittedName>
</protein>
<organism evidence="1">
    <name type="scientific">Cucumis melo</name>
    <name type="common">Muskmelon</name>
    <dbReference type="NCBI Taxonomy" id="3656"/>
    <lineage>
        <taxon>Eukaryota</taxon>
        <taxon>Viridiplantae</taxon>
        <taxon>Streptophyta</taxon>
        <taxon>Embryophyta</taxon>
        <taxon>Tracheophyta</taxon>
        <taxon>Spermatophyta</taxon>
        <taxon>Magnoliopsida</taxon>
        <taxon>eudicotyledons</taxon>
        <taxon>Gunneridae</taxon>
        <taxon>Pentapetalae</taxon>
        <taxon>rosids</taxon>
        <taxon>fabids</taxon>
        <taxon>Cucurbitales</taxon>
        <taxon>Cucurbitaceae</taxon>
        <taxon>Benincaseae</taxon>
        <taxon>Cucumis</taxon>
    </lineage>
</organism>
<dbReference type="EnsemblPlants" id="MELO3C034698.2.1">
    <property type="protein sequence ID" value="MELO3C034698.2.1"/>
    <property type="gene ID" value="MELO3C034698.2"/>
</dbReference>